<dbReference type="Pfam" id="PF13508">
    <property type="entry name" value="Acetyltransf_7"/>
    <property type="match status" value="1"/>
</dbReference>
<evidence type="ECO:0000313" key="4">
    <source>
        <dbReference type="Proteomes" id="UP000799757"/>
    </source>
</evidence>
<protein>
    <recommendedName>
        <fullName evidence="2">N-acetyltransferase domain-containing protein</fullName>
    </recommendedName>
</protein>
<dbReference type="CDD" id="cd04301">
    <property type="entry name" value="NAT_SF"/>
    <property type="match status" value="1"/>
</dbReference>
<accession>A0A6A6XLU3</accession>
<evidence type="ECO:0000313" key="3">
    <source>
        <dbReference type="EMBL" id="KAF2797339.1"/>
    </source>
</evidence>
<dbReference type="AlphaFoldDB" id="A0A6A6XLU3"/>
<dbReference type="Gene3D" id="3.40.630.30">
    <property type="match status" value="1"/>
</dbReference>
<proteinExistence type="predicted"/>
<reference evidence="3" key="1">
    <citation type="journal article" date="2020" name="Stud. Mycol.">
        <title>101 Dothideomycetes genomes: a test case for predicting lifestyles and emergence of pathogens.</title>
        <authorList>
            <person name="Haridas S."/>
            <person name="Albert R."/>
            <person name="Binder M."/>
            <person name="Bloem J."/>
            <person name="Labutti K."/>
            <person name="Salamov A."/>
            <person name="Andreopoulos B."/>
            <person name="Baker S."/>
            <person name="Barry K."/>
            <person name="Bills G."/>
            <person name="Bluhm B."/>
            <person name="Cannon C."/>
            <person name="Castanera R."/>
            <person name="Culley D."/>
            <person name="Daum C."/>
            <person name="Ezra D."/>
            <person name="Gonzalez J."/>
            <person name="Henrissat B."/>
            <person name="Kuo A."/>
            <person name="Liang C."/>
            <person name="Lipzen A."/>
            <person name="Lutzoni F."/>
            <person name="Magnuson J."/>
            <person name="Mondo S."/>
            <person name="Nolan M."/>
            <person name="Ohm R."/>
            <person name="Pangilinan J."/>
            <person name="Park H.-J."/>
            <person name="Ramirez L."/>
            <person name="Alfaro M."/>
            <person name="Sun H."/>
            <person name="Tritt A."/>
            <person name="Yoshinaga Y."/>
            <person name="Zwiers L.-H."/>
            <person name="Turgeon B."/>
            <person name="Goodwin S."/>
            <person name="Spatafora J."/>
            <person name="Crous P."/>
            <person name="Grigoriev I."/>
        </authorList>
    </citation>
    <scope>NUCLEOTIDE SEQUENCE</scope>
    <source>
        <strain evidence="3">CBS 109.77</strain>
    </source>
</reference>
<feature type="compositionally biased region" description="Polar residues" evidence="1">
    <location>
        <begin position="1"/>
        <end position="14"/>
    </location>
</feature>
<dbReference type="PROSITE" id="PS51186">
    <property type="entry name" value="GNAT"/>
    <property type="match status" value="1"/>
</dbReference>
<dbReference type="InterPro" id="IPR016181">
    <property type="entry name" value="Acyl_CoA_acyltransferase"/>
</dbReference>
<name>A0A6A6XLU3_9PLEO</name>
<dbReference type="InterPro" id="IPR000182">
    <property type="entry name" value="GNAT_dom"/>
</dbReference>
<sequence length="237" mass="26173">MSSSAVLLSSTTKQDVSRRPWGSSVSLEGGPPPPGLFAASYTDEAILPLAVWAQRLAAPVTVHICVATSGPPLPDRTIEDVLISDEWIGMSTVRGPLPWSKYYLPGSGQPVPEDPERETFWQCSNLYTVPAHRGQGLGKKLVNANVEAAREQTRELQASGVNNIRARIRLVHNPSKQYHRDLYSRLGFTGAGLCTLREGYMVMGDEGLLPKDTNSTEELRTKWERRWAACMERVVDV</sequence>
<organism evidence="3 4">
    <name type="scientific">Melanomma pulvis-pyrius CBS 109.77</name>
    <dbReference type="NCBI Taxonomy" id="1314802"/>
    <lineage>
        <taxon>Eukaryota</taxon>
        <taxon>Fungi</taxon>
        <taxon>Dikarya</taxon>
        <taxon>Ascomycota</taxon>
        <taxon>Pezizomycotina</taxon>
        <taxon>Dothideomycetes</taxon>
        <taxon>Pleosporomycetidae</taxon>
        <taxon>Pleosporales</taxon>
        <taxon>Melanommataceae</taxon>
        <taxon>Melanomma</taxon>
    </lineage>
</organism>
<keyword evidence="4" id="KW-1185">Reference proteome</keyword>
<feature type="domain" description="N-acetyltransferase" evidence="2">
    <location>
        <begin position="52"/>
        <end position="214"/>
    </location>
</feature>
<dbReference type="Proteomes" id="UP000799757">
    <property type="component" value="Unassembled WGS sequence"/>
</dbReference>
<dbReference type="SUPFAM" id="SSF55729">
    <property type="entry name" value="Acyl-CoA N-acyltransferases (Nat)"/>
    <property type="match status" value="1"/>
</dbReference>
<dbReference type="OrthoDB" id="41532at2759"/>
<dbReference type="EMBL" id="MU001809">
    <property type="protein sequence ID" value="KAF2797339.1"/>
    <property type="molecule type" value="Genomic_DNA"/>
</dbReference>
<evidence type="ECO:0000256" key="1">
    <source>
        <dbReference type="SAM" id="MobiDB-lite"/>
    </source>
</evidence>
<dbReference type="GO" id="GO:0016747">
    <property type="term" value="F:acyltransferase activity, transferring groups other than amino-acyl groups"/>
    <property type="evidence" value="ECO:0007669"/>
    <property type="project" value="InterPro"/>
</dbReference>
<gene>
    <name evidence="3" type="ORF">K505DRAFT_405857</name>
</gene>
<evidence type="ECO:0000259" key="2">
    <source>
        <dbReference type="PROSITE" id="PS51186"/>
    </source>
</evidence>
<feature type="region of interest" description="Disordered" evidence="1">
    <location>
        <begin position="1"/>
        <end position="29"/>
    </location>
</feature>